<accession>A0A0V0HTF3</accession>
<organism evidence="1">
    <name type="scientific">Solanum chacoense</name>
    <name type="common">Chaco potato</name>
    <dbReference type="NCBI Taxonomy" id="4108"/>
    <lineage>
        <taxon>Eukaryota</taxon>
        <taxon>Viridiplantae</taxon>
        <taxon>Streptophyta</taxon>
        <taxon>Embryophyta</taxon>
        <taxon>Tracheophyta</taxon>
        <taxon>Spermatophyta</taxon>
        <taxon>Magnoliopsida</taxon>
        <taxon>eudicotyledons</taxon>
        <taxon>Gunneridae</taxon>
        <taxon>Pentapetalae</taxon>
        <taxon>asterids</taxon>
        <taxon>lamiids</taxon>
        <taxon>Solanales</taxon>
        <taxon>Solanaceae</taxon>
        <taxon>Solanoideae</taxon>
        <taxon>Solaneae</taxon>
        <taxon>Solanum</taxon>
    </lineage>
</organism>
<evidence type="ECO:0000313" key="1">
    <source>
        <dbReference type="EMBL" id="JAP23708.1"/>
    </source>
</evidence>
<dbReference type="AlphaFoldDB" id="A0A0V0HTF3"/>
<reference evidence="1" key="1">
    <citation type="submission" date="2015-12" db="EMBL/GenBank/DDBJ databases">
        <title>Gene expression during late stages of embryo sac development: a critical building block for successful pollen-pistil interactions.</title>
        <authorList>
            <person name="Liu Y."/>
            <person name="Joly V."/>
            <person name="Sabar M."/>
            <person name="Matton D.P."/>
        </authorList>
    </citation>
    <scope>NUCLEOTIDE SEQUENCE</scope>
</reference>
<dbReference type="EMBL" id="GEDG01015183">
    <property type="protein sequence ID" value="JAP23708.1"/>
    <property type="molecule type" value="Transcribed_RNA"/>
</dbReference>
<proteinExistence type="predicted"/>
<sequence>MALSSTNRSIRQMLREKVVLCFCEENQVAYTWPVLAIWDKETGALPFSDLKGLLKSKGKAYSSLDPST</sequence>
<protein>
    <submittedName>
        <fullName evidence="1">Putative ovule protein</fullName>
    </submittedName>
</protein>
<name>A0A0V0HTF3_SOLCH</name>